<protein>
    <submittedName>
        <fullName evidence="1">Uncharacterized protein</fullName>
    </submittedName>
</protein>
<name>A0A0C9WJY2_9AGAR</name>
<reference evidence="1 2" key="1">
    <citation type="submission" date="2014-04" db="EMBL/GenBank/DDBJ databases">
        <authorList>
            <consortium name="DOE Joint Genome Institute"/>
            <person name="Kuo A."/>
            <person name="Kohler A."/>
            <person name="Nagy L.G."/>
            <person name="Floudas D."/>
            <person name="Copeland A."/>
            <person name="Barry K.W."/>
            <person name="Cichocki N."/>
            <person name="Veneault-Fourrey C."/>
            <person name="LaButti K."/>
            <person name="Lindquist E.A."/>
            <person name="Lipzen A."/>
            <person name="Lundell T."/>
            <person name="Morin E."/>
            <person name="Murat C."/>
            <person name="Sun H."/>
            <person name="Tunlid A."/>
            <person name="Henrissat B."/>
            <person name="Grigoriev I.V."/>
            <person name="Hibbett D.S."/>
            <person name="Martin F."/>
            <person name="Nordberg H.P."/>
            <person name="Cantor M.N."/>
            <person name="Hua S.X."/>
        </authorList>
    </citation>
    <scope>NUCLEOTIDE SEQUENCE [LARGE SCALE GENOMIC DNA]</scope>
    <source>
        <strain evidence="1 2">LaAM-08-1</strain>
    </source>
</reference>
<dbReference type="HOGENOM" id="CLU_1421625_0_0_1"/>
<reference evidence="2" key="2">
    <citation type="submission" date="2015-01" db="EMBL/GenBank/DDBJ databases">
        <title>Evolutionary Origins and Diversification of the Mycorrhizal Mutualists.</title>
        <authorList>
            <consortium name="DOE Joint Genome Institute"/>
            <consortium name="Mycorrhizal Genomics Consortium"/>
            <person name="Kohler A."/>
            <person name="Kuo A."/>
            <person name="Nagy L.G."/>
            <person name="Floudas D."/>
            <person name="Copeland A."/>
            <person name="Barry K.W."/>
            <person name="Cichocki N."/>
            <person name="Veneault-Fourrey C."/>
            <person name="LaButti K."/>
            <person name="Lindquist E.A."/>
            <person name="Lipzen A."/>
            <person name="Lundell T."/>
            <person name="Morin E."/>
            <person name="Murat C."/>
            <person name="Riley R."/>
            <person name="Ohm R."/>
            <person name="Sun H."/>
            <person name="Tunlid A."/>
            <person name="Henrissat B."/>
            <person name="Grigoriev I.V."/>
            <person name="Hibbett D.S."/>
            <person name="Martin F."/>
        </authorList>
    </citation>
    <scope>NUCLEOTIDE SEQUENCE [LARGE SCALE GENOMIC DNA]</scope>
    <source>
        <strain evidence="2">LaAM-08-1</strain>
    </source>
</reference>
<accession>A0A0C9WJY2</accession>
<dbReference type="Proteomes" id="UP000054477">
    <property type="component" value="Unassembled WGS sequence"/>
</dbReference>
<organism evidence="1 2">
    <name type="scientific">Laccaria amethystina LaAM-08-1</name>
    <dbReference type="NCBI Taxonomy" id="1095629"/>
    <lineage>
        <taxon>Eukaryota</taxon>
        <taxon>Fungi</taxon>
        <taxon>Dikarya</taxon>
        <taxon>Basidiomycota</taxon>
        <taxon>Agaricomycotina</taxon>
        <taxon>Agaricomycetes</taxon>
        <taxon>Agaricomycetidae</taxon>
        <taxon>Agaricales</taxon>
        <taxon>Agaricineae</taxon>
        <taxon>Hydnangiaceae</taxon>
        <taxon>Laccaria</taxon>
    </lineage>
</organism>
<dbReference type="EMBL" id="KN838754">
    <property type="protein sequence ID" value="KIJ95489.1"/>
    <property type="molecule type" value="Genomic_DNA"/>
</dbReference>
<sequence>MQAQAIENPSHRCFRKACIMATDIWLETLTLIPDELPNKHDDYVLQPNPSSTPTCRILQWSSSSGRNSKSLGRGFKNWRKTVPPYDLISLPHFDMCVSTHVYETLSCLWGTDKQKLGVFRLSLQPFDILPVLIWMTGISNPISIASALRVTERNVPKIWQALGRTSSFGQIEFVALQRLFTISRSARRSQH</sequence>
<dbReference type="AlphaFoldDB" id="A0A0C9WJY2"/>
<keyword evidence="2" id="KW-1185">Reference proteome</keyword>
<proteinExistence type="predicted"/>
<evidence type="ECO:0000313" key="1">
    <source>
        <dbReference type="EMBL" id="KIJ95489.1"/>
    </source>
</evidence>
<gene>
    <name evidence="1" type="ORF">K443DRAFT_325237</name>
</gene>
<evidence type="ECO:0000313" key="2">
    <source>
        <dbReference type="Proteomes" id="UP000054477"/>
    </source>
</evidence>